<dbReference type="InterPro" id="IPR009057">
    <property type="entry name" value="Homeodomain-like_sf"/>
</dbReference>
<keyword evidence="2 4" id="KW-0238">DNA-binding</keyword>
<sequence length="201" mass="21679">MPTDAKAPARARAADELKQAALEQFASVGFAATSLQHIADHAGYSKSSVLYHYASKEALLESAIEPAVSQFEEVLEDYLAGRDPARRRRLVDRVIDLMLVHREAVHVFLIQGPSLAELPIIARADAAVRRLAAAICDERESVEDQVRFGVALGGAAFLLTAGRTFADDRAQPSDDELRAALHTVLPELLAPPAGTRTADAE</sequence>
<dbReference type="Gene3D" id="1.10.357.10">
    <property type="entry name" value="Tetracycline Repressor, domain 2"/>
    <property type="match status" value="1"/>
</dbReference>
<evidence type="ECO:0000256" key="1">
    <source>
        <dbReference type="ARBA" id="ARBA00023015"/>
    </source>
</evidence>
<accession>A0ABU1FJK3</accession>
<dbReference type="PANTHER" id="PTHR30055">
    <property type="entry name" value="HTH-TYPE TRANSCRIPTIONAL REGULATOR RUTR"/>
    <property type="match status" value="1"/>
</dbReference>
<dbReference type="RefSeq" id="WP_310520522.1">
    <property type="nucleotide sequence ID" value="NZ_BAABBS010000002.1"/>
</dbReference>
<evidence type="ECO:0000259" key="5">
    <source>
        <dbReference type="PROSITE" id="PS50977"/>
    </source>
</evidence>
<evidence type="ECO:0000313" key="6">
    <source>
        <dbReference type="EMBL" id="MDR5691945.1"/>
    </source>
</evidence>
<evidence type="ECO:0000313" key="7">
    <source>
        <dbReference type="Proteomes" id="UP001260072"/>
    </source>
</evidence>
<evidence type="ECO:0000256" key="2">
    <source>
        <dbReference type="ARBA" id="ARBA00023125"/>
    </source>
</evidence>
<dbReference type="InterPro" id="IPR050109">
    <property type="entry name" value="HTH-type_TetR-like_transc_reg"/>
</dbReference>
<feature type="DNA-binding region" description="H-T-H motif" evidence="4">
    <location>
        <begin position="34"/>
        <end position="53"/>
    </location>
</feature>
<keyword evidence="1" id="KW-0805">Transcription regulation</keyword>
<organism evidence="6 7">
    <name type="scientific">Agromyces indicus</name>
    <dbReference type="NCBI Taxonomy" id="758919"/>
    <lineage>
        <taxon>Bacteria</taxon>
        <taxon>Bacillati</taxon>
        <taxon>Actinomycetota</taxon>
        <taxon>Actinomycetes</taxon>
        <taxon>Micrococcales</taxon>
        <taxon>Microbacteriaceae</taxon>
        <taxon>Agromyces</taxon>
    </lineage>
</organism>
<keyword evidence="3" id="KW-0804">Transcription</keyword>
<dbReference type="PRINTS" id="PR00455">
    <property type="entry name" value="HTHTETR"/>
</dbReference>
<name>A0ABU1FJK3_9MICO</name>
<dbReference type="SUPFAM" id="SSF46689">
    <property type="entry name" value="Homeodomain-like"/>
    <property type="match status" value="1"/>
</dbReference>
<protein>
    <submittedName>
        <fullName evidence="6">TetR/AcrR family transcriptional regulator</fullName>
    </submittedName>
</protein>
<dbReference type="InterPro" id="IPR001647">
    <property type="entry name" value="HTH_TetR"/>
</dbReference>
<evidence type="ECO:0000256" key="3">
    <source>
        <dbReference type="ARBA" id="ARBA00023163"/>
    </source>
</evidence>
<proteinExistence type="predicted"/>
<dbReference type="Pfam" id="PF00440">
    <property type="entry name" value="TetR_N"/>
    <property type="match status" value="1"/>
</dbReference>
<keyword evidence="7" id="KW-1185">Reference proteome</keyword>
<reference evidence="7" key="1">
    <citation type="submission" date="2023-07" db="EMBL/GenBank/DDBJ databases">
        <title>Description of three actinobacteria isolated from air of manufacturing shop in a pharmaceutical factory.</title>
        <authorList>
            <person name="Zhang D.-F."/>
        </authorList>
    </citation>
    <scope>NUCLEOTIDE SEQUENCE [LARGE SCALE GENOMIC DNA]</scope>
    <source>
        <strain evidence="7">CCTCC AB 2011122</strain>
    </source>
</reference>
<dbReference type="PANTHER" id="PTHR30055:SF234">
    <property type="entry name" value="HTH-TYPE TRANSCRIPTIONAL REGULATOR BETI"/>
    <property type="match status" value="1"/>
</dbReference>
<feature type="domain" description="HTH tetR-type" evidence="5">
    <location>
        <begin position="11"/>
        <end position="71"/>
    </location>
</feature>
<gene>
    <name evidence="6" type="ORF">RH861_07695</name>
</gene>
<comment type="caution">
    <text evidence="6">The sequence shown here is derived from an EMBL/GenBank/DDBJ whole genome shotgun (WGS) entry which is preliminary data.</text>
</comment>
<dbReference type="EMBL" id="JAVKGS010000002">
    <property type="protein sequence ID" value="MDR5691945.1"/>
    <property type="molecule type" value="Genomic_DNA"/>
</dbReference>
<dbReference type="Proteomes" id="UP001260072">
    <property type="component" value="Unassembled WGS sequence"/>
</dbReference>
<dbReference type="PROSITE" id="PS50977">
    <property type="entry name" value="HTH_TETR_2"/>
    <property type="match status" value="1"/>
</dbReference>
<evidence type="ECO:0000256" key="4">
    <source>
        <dbReference type="PROSITE-ProRule" id="PRU00335"/>
    </source>
</evidence>